<keyword evidence="1" id="KW-0732">Signal</keyword>
<dbReference type="RefSeq" id="WP_219200828.1">
    <property type="nucleotide sequence ID" value="NZ_JAHWQX010000002.1"/>
</dbReference>
<reference evidence="2" key="1">
    <citation type="submission" date="2021-07" db="EMBL/GenBank/DDBJ databases">
        <title>Pseudohoeflea marina sp. nov. a polyhydroxyalcanoate-producing bacterium.</title>
        <authorList>
            <person name="Zheng W."/>
            <person name="Yu S."/>
            <person name="Huang Y."/>
        </authorList>
    </citation>
    <scope>NUCLEOTIDE SEQUENCE</scope>
    <source>
        <strain evidence="2">DP4N28-3</strain>
    </source>
</reference>
<proteinExistence type="predicted"/>
<evidence type="ECO:0000313" key="3">
    <source>
        <dbReference type="Proteomes" id="UP001430804"/>
    </source>
</evidence>
<dbReference type="Proteomes" id="UP001430804">
    <property type="component" value="Unassembled WGS sequence"/>
</dbReference>
<dbReference type="EMBL" id="JAHWQX010000002">
    <property type="protein sequence ID" value="MBW3096860.1"/>
    <property type="molecule type" value="Genomic_DNA"/>
</dbReference>
<feature type="signal peptide" evidence="1">
    <location>
        <begin position="1"/>
        <end position="20"/>
    </location>
</feature>
<accession>A0ABS6WM48</accession>
<comment type="caution">
    <text evidence="2">The sequence shown here is derived from an EMBL/GenBank/DDBJ whole genome shotgun (WGS) entry which is preliminary data.</text>
</comment>
<name>A0ABS6WM48_9HYPH</name>
<protein>
    <submittedName>
        <fullName evidence="2">Uncharacterized protein</fullName>
    </submittedName>
</protein>
<sequence>MKTLAIALGLTLAASTAALADGSTARDAVLLPQDTAAVTAQAPIAETGVPSNLQLGISPRASGPSFDGGIDYTATASIGATADVSSNGYVNLSQQPRLGDGVRAY</sequence>
<evidence type="ECO:0000313" key="2">
    <source>
        <dbReference type="EMBL" id="MBW3096860.1"/>
    </source>
</evidence>
<organism evidence="2 3">
    <name type="scientific">Pseudohoeflea coraliihabitans</name>
    <dbReference type="NCBI Taxonomy" id="2860393"/>
    <lineage>
        <taxon>Bacteria</taxon>
        <taxon>Pseudomonadati</taxon>
        <taxon>Pseudomonadota</taxon>
        <taxon>Alphaproteobacteria</taxon>
        <taxon>Hyphomicrobiales</taxon>
        <taxon>Rhizobiaceae</taxon>
        <taxon>Pseudohoeflea</taxon>
    </lineage>
</organism>
<feature type="chain" id="PRO_5046112898" evidence="1">
    <location>
        <begin position="21"/>
        <end position="105"/>
    </location>
</feature>
<gene>
    <name evidence="2" type="ORF">KY465_06175</name>
</gene>
<keyword evidence="3" id="KW-1185">Reference proteome</keyword>
<evidence type="ECO:0000256" key="1">
    <source>
        <dbReference type="SAM" id="SignalP"/>
    </source>
</evidence>